<dbReference type="Proteomes" id="UP000244162">
    <property type="component" value="Unassembled WGS sequence"/>
</dbReference>
<keyword evidence="2" id="KW-1185">Reference proteome</keyword>
<evidence type="ECO:0000313" key="1">
    <source>
        <dbReference type="EMBL" id="PTQ13549.1"/>
    </source>
</evidence>
<evidence type="ECO:0000313" key="2">
    <source>
        <dbReference type="Proteomes" id="UP000244162"/>
    </source>
</evidence>
<protein>
    <recommendedName>
        <fullName evidence="3">Transcriptional regulator</fullName>
    </recommendedName>
</protein>
<sequence>MKPTPTPLIDAIDEFVAHHRMSPITFGRKALSDPHFVGQLRAGRRVWPETEAKVRHFMATYRPVPASAEVKAA</sequence>
<dbReference type="AlphaFoldDB" id="A0A2T5G323"/>
<evidence type="ECO:0008006" key="3">
    <source>
        <dbReference type="Google" id="ProtNLM"/>
    </source>
</evidence>
<comment type="caution">
    <text evidence="1">The sequence shown here is derived from an EMBL/GenBank/DDBJ whole genome shotgun (WGS) entry which is preliminary data.</text>
</comment>
<reference evidence="1 2" key="1">
    <citation type="submission" date="2017-09" db="EMBL/GenBank/DDBJ databases">
        <title>Sphingomonas panjinensis sp.nov., isolated from oil-contaminated soil.</title>
        <authorList>
            <person name="Wang L."/>
            <person name="Chen L."/>
        </authorList>
    </citation>
    <scope>NUCLEOTIDE SEQUENCE [LARGE SCALE GENOMIC DNA]</scope>
    <source>
        <strain evidence="1 2">FW-11</strain>
    </source>
</reference>
<proteinExistence type="predicted"/>
<organism evidence="1 2">
    <name type="scientific">Sphingomonas oleivorans</name>
    <dbReference type="NCBI Taxonomy" id="1735121"/>
    <lineage>
        <taxon>Bacteria</taxon>
        <taxon>Pseudomonadati</taxon>
        <taxon>Pseudomonadota</taxon>
        <taxon>Alphaproteobacteria</taxon>
        <taxon>Sphingomonadales</taxon>
        <taxon>Sphingomonadaceae</taxon>
        <taxon>Sphingomonas</taxon>
    </lineage>
</organism>
<dbReference type="EMBL" id="NWBU01000004">
    <property type="protein sequence ID" value="PTQ13549.1"/>
    <property type="molecule type" value="Genomic_DNA"/>
</dbReference>
<name>A0A2T5G323_9SPHN</name>
<gene>
    <name evidence="1" type="ORF">CLG96_01990</name>
</gene>
<dbReference type="OrthoDB" id="7376075at2"/>
<accession>A0A2T5G323</accession>